<dbReference type="RefSeq" id="WP_075629013.1">
    <property type="nucleotide sequence ID" value="NZ_FOAM01000003.1"/>
</dbReference>
<evidence type="ECO:0000313" key="2">
    <source>
        <dbReference type="EMBL" id="OLP58587.1"/>
    </source>
</evidence>
<dbReference type="Pfam" id="PF03476">
    <property type="entry name" value="MOSC_N"/>
    <property type="match status" value="1"/>
</dbReference>
<dbReference type="Proteomes" id="UP000186364">
    <property type="component" value="Unassembled WGS sequence"/>
</dbReference>
<dbReference type="GO" id="GO:0003824">
    <property type="term" value="F:catalytic activity"/>
    <property type="evidence" value="ECO:0007669"/>
    <property type="project" value="InterPro"/>
</dbReference>
<dbReference type="PANTHER" id="PTHR14237:SF19">
    <property type="entry name" value="MITOCHONDRIAL AMIDOXIME REDUCING COMPONENT 1"/>
    <property type="match status" value="1"/>
</dbReference>
<dbReference type="GO" id="GO:0030151">
    <property type="term" value="F:molybdenum ion binding"/>
    <property type="evidence" value="ECO:0007669"/>
    <property type="project" value="InterPro"/>
</dbReference>
<protein>
    <submittedName>
        <fullName evidence="2">Sulfurase</fullName>
    </submittedName>
</protein>
<dbReference type="PROSITE" id="PS51340">
    <property type="entry name" value="MOSC"/>
    <property type="match status" value="1"/>
</dbReference>
<dbReference type="GO" id="GO:0030170">
    <property type="term" value="F:pyridoxal phosphate binding"/>
    <property type="evidence" value="ECO:0007669"/>
    <property type="project" value="InterPro"/>
</dbReference>
<dbReference type="PANTHER" id="PTHR14237">
    <property type="entry name" value="MOLYBDOPTERIN COFACTOR SULFURASE MOSC"/>
    <property type="match status" value="1"/>
</dbReference>
<proteinExistence type="predicted"/>
<dbReference type="OrthoDB" id="581532at2"/>
<dbReference type="SUPFAM" id="SSF141673">
    <property type="entry name" value="MOSC N-terminal domain-like"/>
    <property type="match status" value="1"/>
</dbReference>
<dbReference type="Pfam" id="PF03473">
    <property type="entry name" value="MOSC"/>
    <property type="match status" value="1"/>
</dbReference>
<keyword evidence="3" id="KW-1185">Reference proteome</keyword>
<sequence length="292" mass="32161">MHVSGLFVYPLKSARAFATSQAHVEPAGLLHDRRFMVIDSAGHLVSQRDLQALAQVNATMTEDGLHLEKGGEHIHVRLDPAQRAQVKIWTSLIDAALADAETNAALSRWFGQTLRLAFQDAQAERRVGAAWAGEPVPVSFADGYPLLLTTTASLDDLNTTMAFQRQEAVGMDRFRPNLVVECDVPWDEDAWEAIEIGGIRFDLVKPCERCIMTTQDQTTGERTGGNPIQGLAVKRMSGDPRVRGVLFGWNLVPRGTGIVSMGDAVTVISRRGETWPMKQRDRGERSTINSTQ</sequence>
<reference evidence="2 3" key="1">
    <citation type="submission" date="2016-09" db="EMBL/GenBank/DDBJ databases">
        <title>Rhizobium sp. nov., a novel species isolated from the rice rhizosphere.</title>
        <authorList>
            <person name="Zhao J."/>
            <person name="Zhang X."/>
        </authorList>
    </citation>
    <scope>NUCLEOTIDE SEQUENCE [LARGE SCALE GENOMIC DNA]</scope>
    <source>
        <strain evidence="2 3">1.7048</strain>
    </source>
</reference>
<accession>A0A1Q9AT39</accession>
<evidence type="ECO:0000259" key="1">
    <source>
        <dbReference type="PROSITE" id="PS51340"/>
    </source>
</evidence>
<dbReference type="InterPro" id="IPR005302">
    <property type="entry name" value="MoCF_Sase_C"/>
</dbReference>
<dbReference type="InterPro" id="IPR005303">
    <property type="entry name" value="MOCOS_middle"/>
</dbReference>
<dbReference type="AlphaFoldDB" id="A0A1Q9AT39"/>
<feature type="domain" description="MOSC" evidence="1">
    <location>
        <begin position="114"/>
        <end position="268"/>
    </location>
</feature>
<gene>
    <name evidence="2" type="ORF">BJF93_17205</name>
</gene>
<dbReference type="InterPro" id="IPR011037">
    <property type="entry name" value="Pyrv_Knase-like_insert_dom_sf"/>
</dbReference>
<evidence type="ECO:0000313" key="3">
    <source>
        <dbReference type="Proteomes" id="UP000186364"/>
    </source>
</evidence>
<organism evidence="2 3">
    <name type="scientific">Xaviernesmea oryzae</name>
    <dbReference type="NCBI Taxonomy" id="464029"/>
    <lineage>
        <taxon>Bacteria</taxon>
        <taxon>Pseudomonadati</taxon>
        <taxon>Pseudomonadota</taxon>
        <taxon>Alphaproteobacteria</taxon>
        <taxon>Hyphomicrobiales</taxon>
        <taxon>Rhizobiaceae</taxon>
        <taxon>Rhizobium/Agrobacterium group</taxon>
        <taxon>Xaviernesmea</taxon>
    </lineage>
</organism>
<name>A0A1Q9AT39_9HYPH</name>
<comment type="caution">
    <text evidence="2">The sequence shown here is derived from an EMBL/GenBank/DDBJ whole genome shotgun (WGS) entry which is preliminary data.</text>
</comment>
<dbReference type="SUPFAM" id="SSF50800">
    <property type="entry name" value="PK beta-barrel domain-like"/>
    <property type="match status" value="1"/>
</dbReference>
<dbReference type="EMBL" id="MKIP01000057">
    <property type="protein sequence ID" value="OLP58587.1"/>
    <property type="molecule type" value="Genomic_DNA"/>
</dbReference>